<organism evidence="2 3">
    <name type="scientific">Olea europaea subsp. europaea</name>
    <dbReference type="NCBI Taxonomy" id="158383"/>
    <lineage>
        <taxon>Eukaryota</taxon>
        <taxon>Viridiplantae</taxon>
        <taxon>Streptophyta</taxon>
        <taxon>Embryophyta</taxon>
        <taxon>Tracheophyta</taxon>
        <taxon>Spermatophyta</taxon>
        <taxon>Magnoliopsida</taxon>
        <taxon>eudicotyledons</taxon>
        <taxon>Gunneridae</taxon>
        <taxon>Pentapetalae</taxon>
        <taxon>asterids</taxon>
        <taxon>lamiids</taxon>
        <taxon>Lamiales</taxon>
        <taxon>Oleaceae</taxon>
        <taxon>Oleeae</taxon>
        <taxon>Olea</taxon>
    </lineage>
</organism>
<name>A0A8S0STJ1_OLEEU</name>
<keyword evidence="1" id="KW-0611">Plant defense</keyword>
<reference evidence="2 3" key="1">
    <citation type="submission" date="2019-12" db="EMBL/GenBank/DDBJ databases">
        <authorList>
            <person name="Alioto T."/>
            <person name="Alioto T."/>
            <person name="Gomez Garrido J."/>
        </authorList>
    </citation>
    <scope>NUCLEOTIDE SEQUENCE [LARGE SCALE GENOMIC DNA]</scope>
</reference>
<accession>A0A8S0STJ1</accession>
<evidence type="ECO:0000256" key="1">
    <source>
        <dbReference type="ARBA" id="ARBA00022821"/>
    </source>
</evidence>
<protein>
    <submittedName>
        <fullName evidence="2">Uncharacterized protein</fullName>
    </submittedName>
</protein>
<dbReference type="EMBL" id="CACTIH010005522">
    <property type="protein sequence ID" value="CAA2996298.1"/>
    <property type="molecule type" value="Genomic_DNA"/>
</dbReference>
<dbReference type="InterPro" id="IPR032675">
    <property type="entry name" value="LRR_dom_sf"/>
</dbReference>
<sequence>MQKLESLTRIQLTNICGLTSVIKAFDQFPSTLESLSVDGCEDLATLLPSDDTAQNLVNLREVYVKSCPRLSSLQEIDVLPGLRSLTITKCGALELLPNKISFLENLSIGNCPSLKTVMKLQDCSTSLNFLSINRWVNLNLTNLLGSGHDYTSLTSIFLWRCDGLESFPHGGLPTPNLRHLDMDGCRHLKSLPDQMDLLSALLFLSVFSCDSLITLFPQGDIPPNLTYLDVVSCASLMELFPKQNIPPNLSYLNISDCQKLRPLGEWGLHTLTSLNSFKFSGFPELVSLTNNVDEEHCVLPPSLTSLSLRWLPNLETLSNGFQSLTSLQHMYIEDCPKLVALPLEGQLQKLLSLSIDGCPRLKKRCLKNKGDHWPIIADIPDVRIDCRSIYDPCP</sequence>
<dbReference type="SUPFAM" id="SSF52058">
    <property type="entry name" value="L domain-like"/>
    <property type="match status" value="1"/>
</dbReference>
<evidence type="ECO:0000313" key="3">
    <source>
        <dbReference type="Proteomes" id="UP000594638"/>
    </source>
</evidence>
<dbReference type="PANTHER" id="PTHR36766:SF70">
    <property type="entry name" value="DISEASE RESISTANCE PROTEIN RGA4"/>
    <property type="match status" value="1"/>
</dbReference>
<dbReference type="Proteomes" id="UP000594638">
    <property type="component" value="Unassembled WGS sequence"/>
</dbReference>
<dbReference type="AlphaFoldDB" id="A0A8S0STJ1"/>
<evidence type="ECO:0000313" key="2">
    <source>
        <dbReference type="EMBL" id="CAA2996298.1"/>
    </source>
</evidence>
<dbReference type="Gramene" id="OE9A011334T1">
    <property type="protein sequence ID" value="OE9A011334C1"/>
    <property type="gene ID" value="OE9A011334"/>
</dbReference>
<dbReference type="PANTHER" id="PTHR36766">
    <property type="entry name" value="PLANT BROAD-SPECTRUM MILDEW RESISTANCE PROTEIN RPW8"/>
    <property type="match status" value="1"/>
</dbReference>
<proteinExistence type="predicted"/>
<dbReference type="GO" id="GO:0006952">
    <property type="term" value="P:defense response"/>
    <property type="evidence" value="ECO:0007669"/>
    <property type="project" value="UniProtKB-KW"/>
</dbReference>
<gene>
    <name evidence="2" type="ORF">OLEA9_A011334</name>
</gene>
<dbReference type="Gene3D" id="3.80.10.10">
    <property type="entry name" value="Ribonuclease Inhibitor"/>
    <property type="match status" value="3"/>
</dbReference>
<dbReference type="OrthoDB" id="913790at2759"/>
<keyword evidence="3" id="KW-1185">Reference proteome</keyword>
<comment type="caution">
    <text evidence="2">The sequence shown here is derived from an EMBL/GenBank/DDBJ whole genome shotgun (WGS) entry which is preliminary data.</text>
</comment>